<dbReference type="SUPFAM" id="SSF74650">
    <property type="entry name" value="Galactose mutarotase-like"/>
    <property type="match status" value="1"/>
</dbReference>
<dbReference type="GO" id="GO:0033499">
    <property type="term" value="P:galactose catabolic process via UDP-galactose, Leloir pathway"/>
    <property type="evidence" value="ECO:0007669"/>
    <property type="project" value="TreeGrafter"/>
</dbReference>
<feature type="active site" description="Proton donor" evidence="9">
    <location>
        <position position="177"/>
    </location>
</feature>
<evidence type="ECO:0000256" key="9">
    <source>
        <dbReference type="PIRSR" id="PIRSR005096-1"/>
    </source>
</evidence>
<comment type="similarity">
    <text evidence="3 8">Belongs to the aldose epimerase family.</text>
</comment>
<comment type="pathway">
    <text evidence="2 8">Carbohydrate metabolism; hexose metabolism.</text>
</comment>
<dbReference type="PANTHER" id="PTHR10091">
    <property type="entry name" value="ALDOSE-1-EPIMERASE"/>
    <property type="match status" value="1"/>
</dbReference>
<dbReference type="RefSeq" id="WP_009262079.1">
    <property type="nucleotide sequence ID" value="NZ_BHEO01000008.1"/>
</dbReference>
<keyword evidence="15" id="KW-1185">Reference proteome</keyword>
<proteinExistence type="inferred from homology"/>
<dbReference type="CDD" id="cd09019">
    <property type="entry name" value="galactose_mutarotase_like"/>
    <property type="match status" value="1"/>
</dbReference>
<dbReference type="GO" id="GO:0004034">
    <property type="term" value="F:aldose 1-epimerase activity"/>
    <property type="evidence" value="ECO:0007669"/>
    <property type="project" value="UniProtKB-EC"/>
</dbReference>
<dbReference type="EC" id="5.1.3.3" evidence="4 8"/>
<dbReference type="InterPro" id="IPR011013">
    <property type="entry name" value="Gal_mutarotase_sf_dom"/>
</dbReference>
<feature type="binding site" evidence="10">
    <location>
        <position position="249"/>
    </location>
    <ligand>
        <name>beta-D-galactose</name>
        <dbReference type="ChEBI" id="CHEBI:27667"/>
    </ligand>
</feature>
<evidence type="ECO:0000313" key="14">
    <source>
        <dbReference type="Proteomes" id="UP000294613"/>
    </source>
</evidence>
<feature type="active site" description="Proton acceptor" evidence="9">
    <location>
        <position position="312"/>
    </location>
</feature>
<dbReference type="InterPro" id="IPR018052">
    <property type="entry name" value="Ald1_epimerase_CS"/>
</dbReference>
<dbReference type="Proteomes" id="UP000294613">
    <property type="component" value="Unassembled WGS sequence"/>
</dbReference>
<dbReference type="Proteomes" id="UP000702954">
    <property type="component" value="Unassembled WGS sequence"/>
</dbReference>
<dbReference type="InterPro" id="IPR047215">
    <property type="entry name" value="Galactose_mutarotase-like"/>
</dbReference>
<evidence type="ECO:0000313" key="12">
    <source>
        <dbReference type="EMBL" id="GBU06399.1"/>
    </source>
</evidence>
<name>A0A4R3JP21_9FIRM</name>
<accession>A0A4R3JP21</accession>
<dbReference type="NCBIfam" id="NF008277">
    <property type="entry name" value="PRK11055.1"/>
    <property type="match status" value="1"/>
</dbReference>
<dbReference type="UniPathway" id="UPA00242"/>
<feature type="binding site" evidence="11">
    <location>
        <begin position="177"/>
        <end position="179"/>
    </location>
    <ligand>
        <name>beta-D-galactose</name>
        <dbReference type="ChEBI" id="CHEBI:27667"/>
    </ligand>
</feature>
<dbReference type="EMBL" id="SLZV01000009">
    <property type="protein sequence ID" value="TCS68365.1"/>
    <property type="molecule type" value="Genomic_DNA"/>
</dbReference>
<evidence type="ECO:0000256" key="2">
    <source>
        <dbReference type="ARBA" id="ARBA00005028"/>
    </source>
</evidence>
<dbReference type="EMBL" id="BHEO01000008">
    <property type="protein sequence ID" value="GBU06399.1"/>
    <property type="molecule type" value="Genomic_DNA"/>
</dbReference>
<dbReference type="GO" id="GO:0030246">
    <property type="term" value="F:carbohydrate binding"/>
    <property type="evidence" value="ECO:0007669"/>
    <property type="project" value="InterPro"/>
</dbReference>
<evidence type="ECO:0000256" key="3">
    <source>
        <dbReference type="ARBA" id="ARBA00006206"/>
    </source>
</evidence>
<evidence type="ECO:0000256" key="6">
    <source>
        <dbReference type="ARBA" id="ARBA00023235"/>
    </source>
</evidence>
<organism evidence="13 14">
    <name type="scientific">Faecalimonas umbilicata</name>
    <dbReference type="NCBI Taxonomy" id="1912855"/>
    <lineage>
        <taxon>Bacteria</taxon>
        <taxon>Bacillati</taxon>
        <taxon>Bacillota</taxon>
        <taxon>Clostridia</taxon>
        <taxon>Lachnospirales</taxon>
        <taxon>Lachnospiraceae</taxon>
        <taxon>Faecalimonas</taxon>
    </lineage>
</organism>
<evidence type="ECO:0000256" key="4">
    <source>
        <dbReference type="ARBA" id="ARBA00013185"/>
    </source>
</evidence>
<evidence type="ECO:0000313" key="13">
    <source>
        <dbReference type="EMBL" id="TCS68365.1"/>
    </source>
</evidence>
<dbReference type="InterPro" id="IPR008183">
    <property type="entry name" value="Aldose_1/G6P_1-epimerase"/>
</dbReference>
<keyword evidence="6 8" id="KW-0413">Isomerase</keyword>
<evidence type="ECO:0000256" key="10">
    <source>
        <dbReference type="PIRSR" id="PIRSR005096-2"/>
    </source>
</evidence>
<dbReference type="InterPro" id="IPR014718">
    <property type="entry name" value="GH-type_carb-bd"/>
</dbReference>
<dbReference type="Gene3D" id="2.70.98.10">
    <property type="match status" value="1"/>
</dbReference>
<evidence type="ECO:0000256" key="7">
    <source>
        <dbReference type="ARBA" id="ARBA00023277"/>
    </source>
</evidence>
<dbReference type="PROSITE" id="PS00545">
    <property type="entry name" value="ALDOSE_1_EPIMERASE"/>
    <property type="match status" value="1"/>
</dbReference>
<dbReference type="AlphaFoldDB" id="A0A4R3JP21"/>
<evidence type="ECO:0000256" key="5">
    <source>
        <dbReference type="ARBA" id="ARBA00014165"/>
    </source>
</evidence>
<evidence type="ECO:0000256" key="1">
    <source>
        <dbReference type="ARBA" id="ARBA00001614"/>
    </source>
</evidence>
<dbReference type="GO" id="GO:0006006">
    <property type="term" value="P:glucose metabolic process"/>
    <property type="evidence" value="ECO:0007669"/>
    <property type="project" value="TreeGrafter"/>
</dbReference>
<dbReference type="InterPro" id="IPR015443">
    <property type="entry name" value="Aldose_1-epimerase"/>
</dbReference>
<comment type="caution">
    <text evidence="13">The sequence shown here is derived from an EMBL/GenBank/DDBJ whole genome shotgun (WGS) entry which is preliminary data.</text>
</comment>
<dbReference type="PIRSF" id="PIRSF005096">
    <property type="entry name" value="GALM"/>
    <property type="match status" value="1"/>
</dbReference>
<protein>
    <recommendedName>
        <fullName evidence="5 8">Aldose 1-epimerase</fullName>
        <ecNumber evidence="4 8">5.1.3.3</ecNumber>
    </recommendedName>
</protein>
<evidence type="ECO:0000313" key="15">
    <source>
        <dbReference type="Proteomes" id="UP000702954"/>
    </source>
</evidence>
<gene>
    <name evidence="13" type="ORF">EDD74_10969</name>
    <name evidence="12" type="ORF">FAEUMB_29400</name>
</gene>
<sequence length="347" mass="38664">MSIEKTVFGTTKQGNSVSLYTISNQHGTKIAVTDLGATLVKVIVKDKNGTPKDVVLGYDTPQKYEEASKFFGAIVGRCANRIGGASFELNGKTYTLAQNNNGNNLHSGMDFFNVRIWDVIKEDNNQLTFALESRDGDQGYPGTVKIEVTYTLTEDDTVKIEYYAVPDQDTILNMTNHSYFNLDGHEKKDVLAQRVWIDADTFTRADAESIPTGEIVPVEGTPMDFRSGKMIGEEIESDYEAIRLGNGYDHNWVLNHPGTYRKVAEMEGAESGIGMEVWTDLPGMQFYTANFVEHEEGKEGICYGKRSGACFETQYFPDAIHKEHFEGPVCKAGSTYHTTTAYHFTVK</sequence>
<reference evidence="12 15" key="1">
    <citation type="journal article" date="2018" name="Int. J. Syst. Evol. Microbiol.">
        <title>Draft Genome Sequence of Faecalimonas umbilicata JCM 30896T, an Acetate-Producing Bacterium Isolated from Human Feces.</title>
        <authorList>
            <person name="Sakamoto M."/>
            <person name="Ikeyama N."/>
            <person name="Yuki M."/>
            <person name="Ohkuma M."/>
        </authorList>
    </citation>
    <scope>NUCLEOTIDE SEQUENCE [LARGE SCALE GENOMIC DNA]</scope>
    <source>
        <strain evidence="12 15">EGH7</strain>
    </source>
</reference>
<dbReference type="Pfam" id="PF01263">
    <property type="entry name" value="Aldose_epim"/>
    <property type="match status" value="1"/>
</dbReference>
<reference evidence="13 14" key="2">
    <citation type="submission" date="2019-03" db="EMBL/GenBank/DDBJ databases">
        <title>Genomic Encyclopedia of Type Strains, Phase IV (KMG-IV): sequencing the most valuable type-strain genomes for metagenomic binning, comparative biology and taxonomic classification.</title>
        <authorList>
            <person name="Goeker M."/>
        </authorList>
    </citation>
    <scope>NUCLEOTIDE SEQUENCE [LARGE SCALE GENOMIC DNA]</scope>
    <source>
        <strain evidence="13 14">DSM 103426</strain>
    </source>
</reference>
<evidence type="ECO:0000256" key="11">
    <source>
        <dbReference type="PIRSR" id="PIRSR005096-3"/>
    </source>
</evidence>
<comment type="catalytic activity">
    <reaction evidence="1 8">
        <text>alpha-D-glucose = beta-D-glucose</text>
        <dbReference type="Rhea" id="RHEA:10264"/>
        <dbReference type="ChEBI" id="CHEBI:15903"/>
        <dbReference type="ChEBI" id="CHEBI:17925"/>
        <dbReference type="EC" id="5.1.3.3"/>
    </reaction>
</comment>
<feature type="binding site" evidence="11">
    <location>
        <begin position="80"/>
        <end position="81"/>
    </location>
    <ligand>
        <name>beta-D-galactose</name>
        <dbReference type="ChEBI" id="CHEBI:27667"/>
    </ligand>
</feature>
<keyword evidence="7 8" id="KW-0119">Carbohydrate metabolism</keyword>
<evidence type="ECO:0000256" key="8">
    <source>
        <dbReference type="PIRNR" id="PIRNR005096"/>
    </source>
</evidence>
<dbReference type="PANTHER" id="PTHR10091:SF0">
    <property type="entry name" value="GALACTOSE MUTAROTASE"/>
    <property type="match status" value="1"/>
</dbReference>